<keyword evidence="4" id="KW-1185">Reference proteome</keyword>
<feature type="transmembrane region" description="Helical" evidence="1">
    <location>
        <begin position="6"/>
        <end position="28"/>
    </location>
</feature>
<keyword evidence="1" id="KW-1133">Transmembrane helix</keyword>
<feature type="domain" description="FAD-binding" evidence="2">
    <location>
        <begin position="6"/>
        <end position="376"/>
    </location>
</feature>
<keyword evidence="1" id="KW-0472">Membrane</keyword>
<evidence type="ECO:0000313" key="3">
    <source>
        <dbReference type="EMBL" id="RIY36018.1"/>
    </source>
</evidence>
<dbReference type="AlphaFoldDB" id="A0A3A1YFQ5"/>
<proteinExistence type="predicted"/>
<dbReference type="InterPro" id="IPR002938">
    <property type="entry name" value="FAD-bd"/>
</dbReference>
<accession>A0A3A1YFQ5</accession>
<dbReference type="Gene3D" id="3.50.50.60">
    <property type="entry name" value="FAD/NAD(P)-binding domain"/>
    <property type="match status" value="2"/>
</dbReference>
<dbReference type="EMBL" id="NRJF01000075">
    <property type="protein sequence ID" value="RIY36018.1"/>
    <property type="molecule type" value="Genomic_DNA"/>
</dbReference>
<dbReference type="PRINTS" id="PR00420">
    <property type="entry name" value="RNGMNOXGNASE"/>
</dbReference>
<dbReference type="InterPro" id="IPR051205">
    <property type="entry name" value="UbiH/COQ6_monooxygenase"/>
</dbReference>
<gene>
    <name evidence="3" type="ORF">CKF59_03080</name>
</gene>
<protein>
    <recommendedName>
        <fullName evidence="2">FAD-binding domain-containing protein</fullName>
    </recommendedName>
</protein>
<name>A0A3A1YFQ5_9GAMM</name>
<dbReference type="PANTHER" id="PTHR43876:SF8">
    <property type="entry name" value="2-OCTAPRENYL-6-METHOXYPHENOL HYDROXYLASE"/>
    <property type="match status" value="1"/>
</dbReference>
<reference evidence="3 4" key="1">
    <citation type="submission" date="2017-08" db="EMBL/GenBank/DDBJ databases">
        <title>Reclassification of Bisgaard taxon 37 and 44.</title>
        <authorList>
            <person name="Christensen H."/>
        </authorList>
    </citation>
    <scope>NUCLEOTIDE SEQUENCE [LARGE SCALE GENOMIC DNA]</scope>
    <source>
        <strain evidence="3 4">EEAB3T1</strain>
    </source>
</reference>
<dbReference type="Gene3D" id="3.30.9.10">
    <property type="entry name" value="D-Amino Acid Oxidase, subunit A, domain 2"/>
    <property type="match status" value="1"/>
</dbReference>
<dbReference type="Pfam" id="PF01494">
    <property type="entry name" value="FAD_binding_3"/>
    <property type="match status" value="1"/>
</dbReference>
<dbReference type="SUPFAM" id="SSF51905">
    <property type="entry name" value="FAD/NAD(P)-binding domain"/>
    <property type="match status" value="1"/>
</dbReference>
<dbReference type="PANTHER" id="PTHR43876">
    <property type="entry name" value="UBIQUINONE BIOSYNTHESIS MONOOXYGENASE COQ6, MITOCHONDRIAL"/>
    <property type="match status" value="1"/>
</dbReference>
<dbReference type="Proteomes" id="UP000265964">
    <property type="component" value="Unassembled WGS sequence"/>
</dbReference>
<dbReference type="GO" id="GO:0071949">
    <property type="term" value="F:FAD binding"/>
    <property type="evidence" value="ECO:0007669"/>
    <property type="project" value="InterPro"/>
</dbReference>
<dbReference type="InterPro" id="IPR036188">
    <property type="entry name" value="FAD/NAD-bd_sf"/>
</dbReference>
<organism evidence="3 4">
    <name type="scientific">Psittacicella gerlachiana</name>
    <dbReference type="NCBI Taxonomy" id="2028574"/>
    <lineage>
        <taxon>Bacteria</taxon>
        <taxon>Pseudomonadati</taxon>
        <taxon>Pseudomonadota</taxon>
        <taxon>Gammaproteobacteria</taxon>
        <taxon>Pasteurellales</taxon>
        <taxon>Psittacicellaceae</taxon>
        <taxon>Psittacicella</taxon>
    </lineage>
</organism>
<comment type="caution">
    <text evidence="3">The sequence shown here is derived from an EMBL/GenBank/DDBJ whole genome shotgun (WGS) entry which is preliminary data.</text>
</comment>
<dbReference type="OrthoDB" id="9769565at2"/>
<sequence>MNSINYDIVIVGGGATGLSLLLGLYPYLKDGYLNSILLVEKENETKYLPGRSIALNQNTLEYFNSLPLPINALKYLAQNLKPIKNILVKNQGYKQSLILEAHKHYVDQFGGVIDLSNLQNDLLNLAQYIHEDLKNYNPQVQIDIAFGTNVIKTTSGFDQSGDYRILELEDLKSQRKETISTKLAIIANGAKHIDGLENYQASLKLEAHQQFGVIADVELSAPLNNLAIEYFTPQGPIAFLPKSDYQACIVYCTNQEYSYAQLETQGEQIIEQLNQSLKEIGEHTLEKAINVKDSHDQKLALQNMKTSTLEPIQKHYISKYSKMMCFRLDAQLQTKLHDLNLVYLGNAAHTLHPVSGQGFNLGVLSIQNFLKALTKVKAISKDGFKQSANLIAQEYHYEHFPVATEVFNRTNLLAKEFSQQATFGETIPNLGLYHLINYTFLQDLIVSPSLGYVKREKLPFAYKILQYLQSI</sequence>
<keyword evidence="1" id="KW-0812">Transmembrane</keyword>
<evidence type="ECO:0000256" key="1">
    <source>
        <dbReference type="SAM" id="Phobius"/>
    </source>
</evidence>
<evidence type="ECO:0000313" key="4">
    <source>
        <dbReference type="Proteomes" id="UP000265964"/>
    </source>
</evidence>
<dbReference type="GO" id="GO:0008681">
    <property type="term" value="F:2-octaprenyl-6-methoxyphenol hydroxylase activity"/>
    <property type="evidence" value="ECO:0007669"/>
    <property type="project" value="TreeGrafter"/>
</dbReference>
<evidence type="ECO:0000259" key="2">
    <source>
        <dbReference type="Pfam" id="PF01494"/>
    </source>
</evidence>
<dbReference type="RefSeq" id="WP_119534517.1">
    <property type="nucleotide sequence ID" value="NZ_NRJF01000075.1"/>
</dbReference>